<organism evidence="8">
    <name type="scientific">Thermoleptolyngbya oregonensis NK1-22</name>
    <dbReference type="NCBI Taxonomy" id="2547457"/>
    <lineage>
        <taxon>Bacteria</taxon>
        <taxon>Bacillati</taxon>
        <taxon>Cyanobacteriota</taxon>
        <taxon>Cyanophyceae</taxon>
        <taxon>Oculatellales</taxon>
        <taxon>Oculatellaceae</taxon>
        <taxon>Thermoleptolyngbya</taxon>
    </lineage>
</organism>
<feature type="compositionally biased region" description="Polar residues" evidence="6">
    <location>
        <begin position="499"/>
        <end position="526"/>
    </location>
</feature>
<dbReference type="PROSITE" id="PS00092">
    <property type="entry name" value="N6_MTASE"/>
    <property type="match status" value="1"/>
</dbReference>
<gene>
    <name evidence="8" type="ORF">HNI00_17740</name>
</gene>
<dbReference type="PANTHER" id="PTHR33841:SF1">
    <property type="entry name" value="DNA METHYLTRANSFERASE A"/>
    <property type="match status" value="1"/>
</dbReference>
<dbReference type="GO" id="GO:0003676">
    <property type="term" value="F:nucleic acid binding"/>
    <property type="evidence" value="ECO:0007669"/>
    <property type="project" value="InterPro"/>
</dbReference>
<dbReference type="RefSeq" id="WP_316788034.1">
    <property type="nucleotide sequence ID" value="NZ_CP053540.1"/>
</dbReference>
<dbReference type="InterPro" id="IPR029063">
    <property type="entry name" value="SAM-dependent_MTases_sf"/>
</dbReference>
<dbReference type="InterPro" id="IPR050953">
    <property type="entry name" value="N4_N6_ade-DNA_methylase"/>
</dbReference>
<dbReference type="SUPFAM" id="SSF53335">
    <property type="entry name" value="S-adenosyl-L-methionine-dependent methyltransferases"/>
    <property type="match status" value="1"/>
</dbReference>
<keyword evidence="2" id="KW-0489">Methyltransferase</keyword>
<evidence type="ECO:0000259" key="7">
    <source>
        <dbReference type="Pfam" id="PF07669"/>
    </source>
</evidence>
<dbReference type="InterPro" id="IPR011639">
    <property type="entry name" value="MethylTrfase_TaqI-like_dom"/>
</dbReference>
<name>A0AA97BDV7_9CYAN</name>
<dbReference type="EMBL" id="CP053540">
    <property type="protein sequence ID" value="WOB44786.1"/>
    <property type="molecule type" value="Genomic_DNA"/>
</dbReference>
<dbReference type="Pfam" id="PF07669">
    <property type="entry name" value="Eco57I"/>
    <property type="match status" value="1"/>
</dbReference>
<evidence type="ECO:0000256" key="1">
    <source>
        <dbReference type="ARBA" id="ARBA00011900"/>
    </source>
</evidence>
<dbReference type="REBASE" id="890703">
    <property type="entry name" value="M.TorNK122ORF17740P"/>
</dbReference>
<dbReference type="PRINTS" id="PR00507">
    <property type="entry name" value="N12N6MTFRASE"/>
</dbReference>
<feature type="domain" description="Type II methyltransferase M.TaqI-like" evidence="7">
    <location>
        <begin position="316"/>
        <end position="476"/>
    </location>
</feature>
<reference evidence="8" key="1">
    <citation type="submission" date="2020-05" db="EMBL/GenBank/DDBJ databases">
        <authorList>
            <person name="Zhu T."/>
            <person name="Keshari N."/>
            <person name="Lu X."/>
        </authorList>
    </citation>
    <scope>NUCLEOTIDE SEQUENCE</scope>
    <source>
        <strain evidence="8">NK1-22</strain>
    </source>
</reference>
<evidence type="ECO:0000256" key="5">
    <source>
        <dbReference type="ARBA" id="ARBA00047942"/>
    </source>
</evidence>
<dbReference type="EC" id="2.1.1.72" evidence="1"/>
<accession>A0AA97BDV7</accession>
<dbReference type="AlphaFoldDB" id="A0AA97BDV7"/>
<keyword evidence="3" id="KW-0808">Transferase</keyword>
<comment type="catalytic activity">
    <reaction evidence="5">
        <text>a 2'-deoxyadenosine in DNA + S-adenosyl-L-methionine = an N(6)-methyl-2'-deoxyadenosine in DNA + S-adenosyl-L-homocysteine + H(+)</text>
        <dbReference type="Rhea" id="RHEA:15197"/>
        <dbReference type="Rhea" id="RHEA-COMP:12418"/>
        <dbReference type="Rhea" id="RHEA-COMP:12419"/>
        <dbReference type="ChEBI" id="CHEBI:15378"/>
        <dbReference type="ChEBI" id="CHEBI:57856"/>
        <dbReference type="ChEBI" id="CHEBI:59789"/>
        <dbReference type="ChEBI" id="CHEBI:90615"/>
        <dbReference type="ChEBI" id="CHEBI:90616"/>
        <dbReference type="EC" id="2.1.1.72"/>
    </reaction>
</comment>
<evidence type="ECO:0000313" key="8">
    <source>
        <dbReference type="EMBL" id="WOB44786.1"/>
    </source>
</evidence>
<keyword evidence="4" id="KW-0949">S-adenosyl-L-methionine</keyword>
<evidence type="ECO:0000256" key="4">
    <source>
        <dbReference type="ARBA" id="ARBA00022691"/>
    </source>
</evidence>
<evidence type="ECO:0000256" key="2">
    <source>
        <dbReference type="ARBA" id="ARBA00022603"/>
    </source>
</evidence>
<dbReference type="Gene3D" id="3.40.50.150">
    <property type="entry name" value="Vaccinia Virus protein VP39"/>
    <property type="match status" value="1"/>
</dbReference>
<protein>
    <recommendedName>
        <fullName evidence="1">site-specific DNA-methyltransferase (adenine-specific)</fullName>
        <ecNumber evidence="1">2.1.1.72</ecNumber>
    </recommendedName>
</protein>
<proteinExistence type="predicted"/>
<feature type="region of interest" description="Disordered" evidence="6">
    <location>
        <begin position="492"/>
        <end position="533"/>
    </location>
</feature>
<dbReference type="InterPro" id="IPR002052">
    <property type="entry name" value="DNA_methylase_N6_adenine_CS"/>
</dbReference>
<dbReference type="GO" id="GO:0006304">
    <property type="term" value="P:DNA modification"/>
    <property type="evidence" value="ECO:0007669"/>
    <property type="project" value="InterPro"/>
</dbReference>
<dbReference type="KEGG" id="tog:HNI00_17740"/>
<evidence type="ECO:0000256" key="6">
    <source>
        <dbReference type="SAM" id="MobiDB-lite"/>
    </source>
</evidence>
<sequence length="842" mass="92183">MLQSRQSDELRQSDARGAYAVDDFPSGAIPVEVASQIAPHSLQGTSDLETWAARSYRQLLAILGDSRRDCFANRQPTQPADHAHARMLLLALLCIPLYQQRKLLAVHWLSLKPDEFALDQLLTAANHQHGLAFPVAALPSLSPETNAALLALLRSLFLCAPYPVARLGQLYEQCLAWAPSPGQCAPRAAPKADGRKARGIYYTPEPLVNYCVSQTLERLLSDPTQKLLGVPRILDPAAGGGAFLLATYDALLRWVAGWSANSASVDGATVPPCTQRPPIAPIDRPDRLDYPVDCPVNRPVDRPVDWHTRQQVLLDCIYGVDVDETAIALTRLSLQLKLLEGQPPPGFVLPDLTQNLVCADALLGLDWATAFPSAAQAGGFDGVLGNPPYIDAAQMSLETPDWRRACTERYGCARGNWDLFCVFIERSLELCRPGGMTSLVVPNKLRSAGYAATARSLLAENCQLVALRDYAQVAVFRAAVYPLVYVARRGKPEKPGLGSPSQDSIRASAPVTQEPVTQKPVTQKPVTQKPMPYEPVPYEPVPYEVMETLTEVGRRQWLYAKGEAWWLGDSQQAGSLMARLQQLPTLGQIASVRGAATVAEAYDLQRWICNHPTPAPSDLRLVNSGTIDPYRLRWGDRPLRYLGDRYLHPILPAQHLCQLSPQRQRQATQPKLIVAGMTRRLECALDESGGVLAGKSTSIIQAPNSSSPLAKHLATCPNLLWLLLAILNSSLIHWYFVQRHGGNALQGGYLRVGPPQLRQIPIALGEKSDRPGLHQVLIDLAKQRHHCGTSQNLRAIRDAIPAEIAQLDAQIDAAVYALYDLSAPEMAEIHAETRPQTSGLAD</sequence>
<dbReference type="PANTHER" id="PTHR33841">
    <property type="entry name" value="DNA METHYLTRANSFERASE YEEA-RELATED"/>
    <property type="match status" value="1"/>
</dbReference>
<dbReference type="GO" id="GO:0009007">
    <property type="term" value="F:site-specific DNA-methyltransferase (adenine-specific) activity"/>
    <property type="evidence" value="ECO:0007669"/>
    <property type="project" value="UniProtKB-EC"/>
</dbReference>
<dbReference type="GO" id="GO:0032259">
    <property type="term" value="P:methylation"/>
    <property type="evidence" value="ECO:0007669"/>
    <property type="project" value="UniProtKB-KW"/>
</dbReference>
<evidence type="ECO:0000256" key="3">
    <source>
        <dbReference type="ARBA" id="ARBA00022679"/>
    </source>
</evidence>